<dbReference type="EMBL" id="PJCH01000015">
    <property type="protein sequence ID" value="PQA86031.1"/>
    <property type="molecule type" value="Genomic_DNA"/>
</dbReference>
<name>A0A2S7K0P1_9PROT</name>
<keyword evidence="1" id="KW-1133">Transmembrane helix</keyword>
<evidence type="ECO:0000256" key="1">
    <source>
        <dbReference type="SAM" id="Phobius"/>
    </source>
</evidence>
<comment type="caution">
    <text evidence="2">The sequence shown here is derived from an EMBL/GenBank/DDBJ whole genome shotgun (WGS) entry which is preliminary data.</text>
</comment>
<dbReference type="Proteomes" id="UP000239504">
    <property type="component" value="Unassembled WGS sequence"/>
</dbReference>
<evidence type="ECO:0000313" key="3">
    <source>
        <dbReference type="Proteomes" id="UP000239504"/>
    </source>
</evidence>
<accession>A0A2S7K0P1</accession>
<proteinExistence type="predicted"/>
<reference evidence="2 3" key="1">
    <citation type="submission" date="2017-12" db="EMBL/GenBank/DDBJ databases">
        <authorList>
            <person name="Hurst M.R.H."/>
        </authorList>
    </citation>
    <scope>NUCLEOTIDE SEQUENCE [LARGE SCALE GENOMIC DNA]</scope>
    <source>
        <strain evidence="2 3">SY-3-19</strain>
    </source>
</reference>
<keyword evidence="1" id="KW-0472">Membrane</keyword>
<keyword evidence="3" id="KW-1185">Reference proteome</keyword>
<protein>
    <submittedName>
        <fullName evidence="2">Uncharacterized protein</fullName>
    </submittedName>
</protein>
<sequence>MNTPRYFIAVFGYRNFRQAVFLAHFIECVNPLVITVFNHFNRREFMRVPEFSMPKSPSLVYIKHKIYIFVGYIRQCSNTGL</sequence>
<dbReference type="AlphaFoldDB" id="A0A2S7K0P1"/>
<gene>
    <name evidence="2" type="ORF">CW354_16760</name>
</gene>
<evidence type="ECO:0000313" key="2">
    <source>
        <dbReference type="EMBL" id="PQA86031.1"/>
    </source>
</evidence>
<feature type="transmembrane region" description="Helical" evidence="1">
    <location>
        <begin position="20"/>
        <end position="40"/>
    </location>
</feature>
<keyword evidence="1" id="KW-0812">Transmembrane</keyword>
<organism evidence="2 3">
    <name type="scientific">Hyphococcus luteus</name>
    <dbReference type="NCBI Taxonomy" id="2058213"/>
    <lineage>
        <taxon>Bacteria</taxon>
        <taxon>Pseudomonadati</taxon>
        <taxon>Pseudomonadota</taxon>
        <taxon>Alphaproteobacteria</taxon>
        <taxon>Parvularculales</taxon>
        <taxon>Parvularculaceae</taxon>
        <taxon>Hyphococcus</taxon>
    </lineage>
</organism>